<protein>
    <submittedName>
        <fullName evidence="2">Uncharacterized protein</fullName>
    </submittedName>
</protein>
<dbReference type="EMBL" id="BGPR01008079">
    <property type="protein sequence ID" value="GBN31426.1"/>
    <property type="molecule type" value="Genomic_DNA"/>
</dbReference>
<dbReference type="AlphaFoldDB" id="A0A4Y2N0N7"/>
<keyword evidence="1" id="KW-0472">Membrane</keyword>
<evidence type="ECO:0000256" key="1">
    <source>
        <dbReference type="SAM" id="Phobius"/>
    </source>
</evidence>
<proteinExistence type="predicted"/>
<dbReference type="Proteomes" id="UP000499080">
    <property type="component" value="Unassembled WGS sequence"/>
</dbReference>
<reference evidence="2 3" key="1">
    <citation type="journal article" date="2019" name="Sci. Rep.">
        <title>Orb-weaving spider Araneus ventricosus genome elucidates the spidroin gene catalogue.</title>
        <authorList>
            <person name="Kono N."/>
            <person name="Nakamura H."/>
            <person name="Ohtoshi R."/>
            <person name="Moran D.A.P."/>
            <person name="Shinohara A."/>
            <person name="Yoshida Y."/>
            <person name="Fujiwara M."/>
            <person name="Mori M."/>
            <person name="Tomita M."/>
            <person name="Arakawa K."/>
        </authorList>
    </citation>
    <scope>NUCLEOTIDE SEQUENCE [LARGE SCALE GENOMIC DNA]</scope>
</reference>
<accession>A0A4Y2N0N7</accession>
<keyword evidence="1" id="KW-1133">Transmembrane helix</keyword>
<comment type="caution">
    <text evidence="2">The sequence shown here is derived from an EMBL/GenBank/DDBJ whole genome shotgun (WGS) entry which is preliminary data.</text>
</comment>
<organism evidence="2 3">
    <name type="scientific">Araneus ventricosus</name>
    <name type="common">Orbweaver spider</name>
    <name type="synonym">Epeira ventricosa</name>
    <dbReference type="NCBI Taxonomy" id="182803"/>
    <lineage>
        <taxon>Eukaryota</taxon>
        <taxon>Metazoa</taxon>
        <taxon>Ecdysozoa</taxon>
        <taxon>Arthropoda</taxon>
        <taxon>Chelicerata</taxon>
        <taxon>Arachnida</taxon>
        <taxon>Araneae</taxon>
        <taxon>Araneomorphae</taxon>
        <taxon>Entelegynae</taxon>
        <taxon>Araneoidea</taxon>
        <taxon>Araneidae</taxon>
        <taxon>Araneus</taxon>
    </lineage>
</organism>
<name>A0A4Y2N0N7_ARAVE</name>
<keyword evidence="1" id="KW-0812">Transmembrane</keyword>
<evidence type="ECO:0000313" key="2">
    <source>
        <dbReference type="EMBL" id="GBN31426.1"/>
    </source>
</evidence>
<feature type="transmembrane region" description="Helical" evidence="1">
    <location>
        <begin position="108"/>
        <end position="128"/>
    </location>
</feature>
<keyword evidence="3" id="KW-1185">Reference proteome</keyword>
<sequence length="164" mass="18202">MRPFAGETGAVSLAKDDSERRELVTQLCRASVNGAIKEHGVMCRLTATAFAENEASVRASIFIKLVSHCRIFLHQGTSVSMDGFSFNVSLSVGGWTPLLYDLTTPKKGMTVAMCNFLLGGANSFFWRLYFRSPFISALDFALVVCCCFVCLPWIPVLWFTLRQL</sequence>
<evidence type="ECO:0000313" key="3">
    <source>
        <dbReference type="Proteomes" id="UP000499080"/>
    </source>
</evidence>
<feature type="transmembrane region" description="Helical" evidence="1">
    <location>
        <begin position="140"/>
        <end position="161"/>
    </location>
</feature>
<gene>
    <name evidence="2" type="ORF">AVEN_84784_1</name>
</gene>